<name>F2BGT8_9NEIS</name>
<gene>
    <name evidence="1" type="ORF">HMPREF9123_2945</name>
</gene>
<evidence type="ECO:0000313" key="2">
    <source>
        <dbReference type="Proteomes" id="UP000004105"/>
    </source>
</evidence>
<reference evidence="1 2" key="1">
    <citation type="submission" date="2011-02" db="EMBL/GenBank/DDBJ databases">
        <authorList>
            <person name="Muzny D."/>
            <person name="Qin X."/>
            <person name="Deng J."/>
            <person name="Jiang H."/>
            <person name="Liu Y."/>
            <person name="Qu J."/>
            <person name="Song X.-Z."/>
            <person name="Zhang L."/>
            <person name="Thornton R."/>
            <person name="Coyle M."/>
            <person name="Francisco L."/>
            <person name="Jackson L."/>
            <person name="Javaid M."/>
            <person name="Korchina V."/>
            <person name="Kovar C."/>
            <person name="Mata R."/>
            <person name="Mathew T."/>
            <person name="Ngo R."/>
            <person name="Nguyen L."/>
            <person name="Nguyen N."/>
            <person name="Okwuonu G."/>
            <person name="Ongeri F."/>
            <person name="Pham C."/>
            <person name="Simmons D."/>
            <person name="Wilczek-Boney K."/>
            <person name="Hale W."/>
            <person name="Jakkamsetti A."/>
            <person name="Pham P."/>
            <person name="Ruth R."/>
            <person name="San Lucas F."/>
            <person name="Warren J."/>
            <person name="Zhang J."/>
            <person name="Zhao Z."/>
            <person name="Zhou C."/>
            <person name="Zhu D."/>
            <person name="Lee S."/>
            <person name="Bess C."/>
            <person name="Blankenburg K."/>
            <person name="Forbes L."/>
            <person name="Fu Q."/>
            <person name="Gubbala S."/>
            <person name="Hirani K."/>
            <person name="Jayaseelan J.C."/>
            <person name="Lara F."/>
            <person name="Munidasa M."/>
            <person name="Palculict T."/>
            <person name="Patil S."/>
            <person name="Pu L.-L."/>
            <person name="Saada N."/>
            <person name="Tang L."/>
            <person name="Weissenberger G."/>
            <person name="Zhu Y."/>
            <person name="Hemphill L."/>
            <person name="Shang Y."/>
            <person name="Youmans B."/>
            <person name="Ayvaz T."/>
            <person name="Ross M."/>
            <person name="Santibanez J."/>
            <person name="Aqrawi P."/>
            <person name="Gross S."/>
            <person name="Joshi V."/>
            <person name="Fowler G."/>
            <person name="Nazareth L."/>
            <person name="Reid J."/>
            <person name="Worley K."/>
            <person name="Petrosino J."/>
            <person name="Highlander S."/>
            <person name="Gibbs R."/>
        </authorList>
    </citation>
    <scope>NUCLEOTIDE SEQUENCE [LARGE SCALE GENOMIC DNA]</scope>
    <source>
        <strain evidence="1 2">ATCC BAA-1200</strain>
    </source>
</reference>
<evidence type="ECO:0000313" key="1">
    <source>
        <dbReference type="EMBL" id="EGF06007.1"/>
    </source>
</evidence>
<dbReference type="AlphaFoldDB" id="F2BGT8"/>
<comment type="caution">
    <text evidence="1">The sequence shown here is derived from an EMBL/GenBank/DDBJ whole genome shotgun (WGS) entry which is preliminary data.</text>
</comment>
<accession>F2BGT8</accession>
<keyword evidence="2" id="KW-1185">Reference proteome</keyword>
<dbReference type="EMBL" id="AFAY01000057">
    <property type="protein sequence ID" value="EGF06007.1"/>
    <property type="molecule type" value="Genomic_DNA"/>
</dbReference>
<dbReference type="HOGENOM" id="CLU_3186210_0_0_4"/>
<organism evidence="1 2">
    <name type="scientific">Neisseria bacilliformis ATCC BAA-1200</name>
    <dbReference type="NCBI Taxonomy" id="888742"/>
    <lineage>
        <taxon>Bacteria</taxon>
        <taxon>Pseudomonadati</taxon>
        <taxon>Pseudomonadota</taxon>
        <taxon>Betaproteobacteria</taxon>
        <taxon>Neisseriales</taxon>
        <taxon>Neisseriaceae</taxon>
        <taxon>Neisseria</taxon>
    </lineage>
</organism>
<sequence length="46" mass="5727">MWRKPRTRFRFGKPSFARQRNERPSENRFYDFQTAFSFHCPVYSPP</sequence>
<protein>
    <submittedName>
        <fullName evidence="1">Uncharacterized protein</fullName>
    </submittedName>
</protein>
<dbReference type="Proteomes" id="UP000004105">
    <property type="component" value="Unassembled WGS sequence"/>
</dbReference>
<proteinExistence type="predicted"/>